<dbReference type="Gene3D" id="3.30.160.60">
    <property type="entry name" value="Classic Zinc Finger"/>
    <property type="match status" value="2"/>
</dbReference>
<dbReference type="GO" id="GO:0005634">
    <property type="term" value="C:nucleus"/>
    <property type="evidence" value="ECO:0007669"/>
    <property type="project" value="UniProtKB-SubCell"/>
</dbReference>
<feature type="region of interest" description="Disordered" evidence="12">
    <location>
        <begin position="245"/>
        <end position="299"/>
    </location>
</feature>
<comment type="subcellular location">
    <subcellularLocation>
        <location evidence="1">Nucleus</location>
    </subcellularLocation>
</comment>
<dbReference type="Proteomes" id="UP000654370">
    <property type="component" value="Unassembled WGS sequence"/>
</dbReference>
<evidence type="ECO:0000256" key="9">
    <source>
        <dbReference type="ARBA" id="ARBA00023163"/>
    </source>
</evidence>
<dbReference type="SMART" id="SM00355">
    <property type="entry name" value="ZnF_C2H2"/>
    <property type="match status" value="2"/>
</dbReference>
<feature type="region of interest" description="Disordered" evidence="12">
    <location>
        <begin position="1"/>
        <end position="126"/>
    </location>
</feature>
<evidence type="ECO:0000256" key="10">
    <source>
        <dbReference type="ARBA" id="ARBA00023242"/>
    </source>
</evidence>
<dbReference type="PROSITE" id="PS00028">
    <property type="entry name" value="ZINC_FINGER_C2H2_1"/>
    <property type="match status" value="1"/>
</dbReference>
<name>A0A8H7Q5L2_MORIS</name>
<dbReference type="Pfam" id="PF00096">
    <property type="entry name" value="zf-C2H2"/>
    <property type="match status" value="2"/>
</dbReference>
<dbReference type="GO" id="GO:0003677">
    <property type="term" value="F:DNA binding"/>
    <property type="evidence" value="ECO:0007669"/>
    <property type="project" value="UniProtKB-KW"/>
</dbReference>
<comment type="caution">
    <text evidence="14">The sequence shown here is derived from an EMBL/GenBank/DDBJ whole genome shotgun (WGS) entry which is preliminary data.</text>
</comment>
<dbReference type="PANTHER" id="PTHR24394">
    <property type="entry name" value="ZINC FINGER PROTEIN"/>
    <property type="match status" value="1"/>
</dbReference>
<dbReference type="PROSITE" id="PS50157">
    <property type="entry name" value="ZINC_FINGER_C2H2_2"/>
    <property type="match status" value="2"/>
</dbReference>
<evidence type="ECO:0000256" key="6">
    <source>
        <dbReference type="ARBA" id="ARBA00022833"/>
    </source>
</evidence>
<keyword evidence="15" id="KW-1185">Reference proteome</keyword>
<evidence type="ECO:0000256" key="11">
    <source>
        <dbReference type="PROSITE-ProRule" id="PRU00042"/>
    </source>
</evidence>
<dbReference type="GO" id="GO:0000981">
    <property type="term" value="F:DNA-binding transcription factor activity, RNA polymerase II-specific"/>
    <property type="evidence" value="ECO:0007669"/>
    <property type="project" value="TreeGrafter"/>
</dbReference>
<dbReference type="PANTHER" id="PTHR24394:SF44">
    <property type="entry name" value="ZINC FINGER PROTEIN 271-LIKE"/>
    <property type="match status" value="1"/>
</dbReference>
<evidence type="ECO:0000259" key="13">
    <source>
        <dbReference type="PROSITE" id="PS50157"/>
    </source>
</evidence>
<evidence type="ECO:0000256" key="3">
    <source>
        <dbReference type="ARBA" id="ARBA00022723"/>
    </source>
</evidence>
<dbReference type="InterPro" id="IPR036236">
    <property type="entry name" value="Znf_C2H2_sf"/>
</dbReference>
<keyword evidence="10" id="KW-0539">Nucleus</keyword>
<accession>A0A8H7Q5L2</accession>
<evidence type="ECO:0000256" key="2">
    <source>
        <dbReference type="ARBA" id="ARBA00006991"/>
    </source>
</evidence>
<evidence type="ECO:0000256" key="7">
    <source>
        <dbReference type="ARBA" id="ARBA00023015"/>
    </source>
</evidence>
<evidence type="ECO:0000256" key="12">
    <source>
        <dbReference type="SAM" id="MobiDB-lite"/>
    </source>
</evidence>
<dbReference type="EMBL" id="JAEPQZ010000001">
    <property type="protein sequence ID" value="KAG2185980.1"/>
    <property type="molecule type" value="Genomic_DNA"/>
</dbReference>
<proteinExistence type="inferred from homology"/>
<keyword evidence="4" id="KW-0677">Repeat</keyword>
<keyword evidence="3" id="KW-0479">Metal-binding</keyword>
<reference evidence="14" key="1">
    <citation type="submission" date="2020-12" db="EMBL/GenBank/DDBJ databases">
        <title>Metabolic potential, ecology and presence of endohyphal bacteria is reflected in genomic diversity of Mucoromycotina.</title>
        <authorList>
            <person name="Muszewska A."/>
            <person name="Okrasinska A."/>
            <person name="Steczkiewicz K."/>
            <person name="Drgas O."/>
            <person name="Orlowska M."/>
            <person name="Perlinska-Lenart U."/>
            <person name="Aleksandrzak-Piekarczyk T."/>
            <person name="Szatraj K."/>
            <person name="Zielenkiewicz U."/>
            <person name="Pilsyk S."/>
            <person name="Malc E."/>
            <person name="Mieczkowski P."/>
            <person name="Kruszewska J.S."/>
            <person name="Biernat P."/>
            <person name="Pawlowska J."/>
        </authorList>
    </citation>
    <scope>NUCLEOTIDE SEQUENCE</scope>
    <source>
        <strain evidence="14">WA0000067209</strain>
    </source>
</reference>
<evidence type="ECO:0000256" key="4">
    <source>
        <dbReference type="ARBA" id="ARBA00022737"/>
    </source>
</evidence>
<evidence type="ECO:0000256" key="1">
    <source>
        <dbReference type="ARBA" id="ARBA00004123"/>
    </source>
</evidence>
<keyword evidence="5 11" id="KW-0863">Zinc-finger</keyword>
<gene>
    <name evidence="14" type="ORF">INT43_002418</name>
</gene>
<protein>
    <recommendedName>
        <fullName evidence="13">C2H2-type domain-containing protein</fullName>
    </recommendedName>
</protein>
<keyword evidence="9" id="KW-0804">Transcription</keyword>
<dbReference type="AlphaFoldDB" id="A0A8H7Q5L2"/>
<keyword evidence="8" id="KW-0238">DNA-binding</keyword>
<evidence type="ECO:0000313" key="14">
    <source>
        <dbReference type="EMBL" id="KAG2185980.1"/>
    </source>
</evidence>
<sequence length="299" mass="33606">MYSNHPPPTPSSSKRYDYPQGYDSSQWPTTPTNNPQPPKIHRYNTDESQEDPGKQANYRTDYTWFDNSQNTYSPPPAMHWNNTPGYHPQQRPHGQSPLQLPPTPSSTSSSTDISPHMDNSASKQQGYPFPITFQQQAANQQQSAANHRTPHWRIPATERPFKCDNCPLSFNRNHDLKRHARIHLSVKPFPCSFCDKRFSRKDALKRHMLVKRCGQAQAAKSAAAAAAATTTTNNNANHAAPSYYERDHQVKSSSIPVNTTDSNVSSNLFLPPPPIIQHRQQSGSVIQPGIQHESSNYAI</sequence>
<keyword evidence="6" id="KW-0862">Zinc</keyword>
<evidence type="ECO:0000313" key="15">
    <source>
        <dbReference type="Proteomes" id="UP000654370"/>
    </source>
</evidence>
<dbReference type="GO" id="GO:0008270">
    <property type="term" value="F:zinc ion binding"/>
    <property type="evidence" value="ECO:0007669"/>
    <property type="project" value="UniProtKB-KW"/>
</dbReference>
<feature type="domain" description="C2H2-type" evidence="13">
    <location>
        <begin position="189"/>
        <end position="217"/>
    </location>
</feature>
<feature type="domain" description="C2H2-type" evidence="13">
    <location>
        <begin position="161"/>
        <end position="188"/>
    </location>
</feature>
<dbReference type="FunFam" id="3.30.160.60:FF:001156">
    <property type="entry name" value="Zinc finger protein 407"/>
    <property type="match status" value="1"/>
</dbReference>
<dbReference type="InterPro" id="IPR013087">
    <property type="entry name" value="Znf_C2H2_type"/>
</dbReference>
<dbReference type="FunFam" id="3.30.160.60:FF:001182">
    <property type="entry name" value="Zinc finger, C2H2 type"/>
    <property type="match status" value="1"/>
</dbReference>
<evidence type="ECO:0000256" key="8">
    <source>
        <dbReference type="ARBA" id="ARBA00023125"/>
    </source>
</evidence>
<dbReference type="OrthoDB" id="8922241at2759"/>
<feature type="compositionally biased region" description="Pro residues" evidence="12">
    <location>
        <begin position="1"/>
        <end position="10"/>
    </location>
</feature>
<feature type="compositionally biased region" description="Polar residues" evidence="12">
    <location>
        <begin position="57"/>
        <end position="72"/>
    </location>
</feature>
<evidence type="ECO:0000256" key="5">
    <source>
        <dbReference type="ARBA" id="ARBA00022771"/>
    </source>
</evidence>
<feature type="compositionally biased region" description="Polar residues" evidence="12">
    <location>
        <begin position="251"/>
        <end position="268"/>
    </location>
</feature>
<keyword evidence="7" id="KW-0805">Transcription regulation</keyword>
<organism evidence="14 15">
    <name type="scientific">Mortierella isabellina</name>
    <name type="common">Filamentous fungus</name>
    <name type="synonym">Umbelopsis isabellina</name>
    <dbReference type="NCBI Taxonomy" id="91625"/>
    <lineage>
        <taxon>Eukaryota</taxon>
        <taxon>Fungi</taxon>
        <taxon>Fungi incertae sedis</taxon>
        <taxon>Mucoromycota</taxon>
        <taxon>Mucoromycotina</taxon>
        <taxon>Umbelopsidomycetes</taxon>
        <taxon>Umbelopsidales</taxon>
        <taxon>Umbelopsidaceae</taxon>
        <taxon>Umbelopsis</taxon>
    </lineage>
</organism>
<comment type="similarity">
    <text evidence="2">Belongs to the krueppel C2H2-type zinc-finger protein family.</text>
</comment>
<dbReference type="SUPFAM" id="SSF57667">
    <property type="entry name" value="beta-beta-alpha zinc fingers"/>
    <property type="match status" value="1"/>
</dbReference>